<evidence type="ECO:0000313" key="1">
    <source>
        <dbReference type="EMBL" id="KAK7355237.1"/>
    </source>
</evidence>
<keyword evidence="2" id="KW-1185">Reference proteome</keyword>
<comment type="caution">
    <text evidence="1">The sequence shown here is derived from an EMBL/GenBank/DDBJ whole genome shotgun (WGS) entry which is preliminary data.</text>
</comment>
<dbReference type="AlphaFoldDB" id="A0AAN9MNG9"/>
<gene>
    <name evidence="1" type="ORF">VNO80_14487</name>
</gene>
<dbReference type="Proteomes" id="UP001374584">
    <property type="component" value="Unassembled WGS sequence"/>
</dbReference>
<protein>
    <submittedName>
        <fullName evidence="1">Uncharacterized protein</fullName>
    </submittedName>
</protein>
<dbReference type="EMBL" id="JAYMYR010000006">
    <property type="protein sequence ID" value="KAK7355237.1"/>
    <property type="molecule type" value="Genomic_DNA"/>
</dbReference>
<sequence>MKYSISEPHHMMICPMPLYLIIIPVEARPCQAKKSPTLRPTPAQKVKDPVCFIHSCRWTNGFASCISLKFFHIFHSFRMESDQEFY</sequence>
<proteinExistence type="predicted"/>
<accession>A0AAN9MNG9</accession>
<name>A0AAN9MNG9_PHACN</name>
<organism evidence="1 2">
    <name type="scientific">Phaseolus coccineus</name>
    <name type="common">Scarlet runner bean</name>
    <name type="synonym">Phaseolus multiflorus</name>
    <dbReference type="NCBI Taxonomy" id="3886"/>
    <lineage>
        <taxon>Eukaryota</taxon>
        <taxon>Viridiplantae</taxon>
        <taxon>Streptophyta</taxon>
        <taxon>Embryophyta</taxon>
        <taxon>Tracheophyta</taxon>
        <taxon>Spermatophyta</taxon>
        <taxon>Magnoliopsida</taxon>
        <taxon>eudicotyledons</taxon>
        <taxon>Gunneridae</taxon>
        <taxon>Pentapetalae</taxon>
        <taxon>rosids</taxon>
        <taxon>fabids</taxon>
        <taxon>Fabales</taxon>
        <taxon>Fabaceae</taxon>
        <taxon>Papilionoideae</taxon>
        <taxon>50 kb inversion clade</taxon>
        <taxon>NPAAA clade</taxon>
        <taxon>indigoferoid/millettioid clade</taxon>
        <taxon>Phaseoleae</taxon>
        <taxon>Phaseolus</taxon>
    </lineage>
</organism>
<reference evidence="1 2" key="1">
    <citation type="submission" date="2024-01" db="EMBL/GenBank/DDBJ databases">
        <title>The genomes of 5 underutilized Papilionoideae crops provide insights into root nodulation and disease resistanc.</title>
        <authorList>
            <person name="Jiang F."/>
        </authorList>
    </citation>
    <scope>NUCLEOTIDE SEQUENCE [LARGE SCALE GENOMIC DNA]</scope>
    <source>
        <strain evidence="1">JINMINGXINNONG_FW02</strain>
        <tissue evidence="1">Leaves</tissue>
    </source>
</reference>
<evidence type="ECO:0000313" key="2">
    <source>
        <dbReference type="Proteomes" id="UP001374584"/>
    </source>
</evidence>